<evidence type="ECO:0000313" key="1">
    <source>
        <dbReference type="EMBL" id="GAA4347088.1"/>
    </source>
</evidence>
<comment type="caution">
    <text evidence="1">The sequence shown here is derived from an EMBL/GenBank/DDBJ whole genome shotgun (WGS) entry which is preliminary data.</text>
</comment>
<sequence>MVAPMPSLVKQLCALLGAPDTVYAWAEPPAAVVWQYDMGPLAPKDVRAFLVQDTVAGVSYIQ</sequence>
<keyword evidence="2" id="KW-1185">Reference proteome</keyword>
<reference evidence="2" key="1">
    <citation type="journal article" date="2019" name="Int. J. Syst. Evol. Microbiol.">
        <title>The Global Catalogue of Microorganisms (GCM) 10K type strain sequencing project: providing services to taxonomists for standard genome sequencing and annotation.</title>
        <authorList>
            <consortium name="The Broad Institute Genomics Platform"/>
            <consortium name="The Broad Institute Genome Sequencing Center for Infectious Disease"/>
            <person name="Wu L."/>
            <person name="Ma J."/>
        </authorList>
    </citation>
    <scope>NUCLEOTIDE SEQUENCE [LARGE SCALE GENOMIC DNA]</scope>
    <source>
        <strain evidence="2">JCM 17923</strain>
    </source>
</reference>
<organism evidence="1 2">
    <name type="scientific">Hymenobacter saemangeumensis</name>
    <dbReference type="NCBI Taxonomy" id="1084522"/>
    <lineage>
        <taxon>Bacteria</taxon>
        <taxon>Pseudomonadati</taxon>
        <taxon>Bacteroidota</taxon>
        <taxon>Cytophagia</taxon>
        <taxon>Cytophagales</taxon>
        <taxon>Hymenobacteraceae</taxon>
        <taxon>Hymenobacter</taxon>
    </lineage>
</organism>
<accession>A0ABP8HXU4</accession>
<proteinExistence type="predicted"/>
<dbReference type="Proteomes" id="UP001501153">
    <property type="component" value="Unassembled WGS sequence"/>
</dbReference>
<gene>
    <name evidence="1" type="ORF">GCM10023185_01900</name>
</gene>
<dbReference type="EMBL" id="BAABGZ010000006">
    <property type="protein sequence ID" value="GAA4347088.1"/>
    <property type="molecule type" value="Genomic_DNA"/>
</dbReference>
<evidence type="ECO:0000313" key="2">
    <source>
        <dbReference type="Proteomes" id="UP001501153"/>
    </source>
</evidence>
<name>A0ABP8HXU4_9BACT</name>
<protein>
    <submittedName>
        <fullName evidence="1">Uncharacterized protein</fullName>
    </submittedName>
</protein>